<proteinExistence type="predicted"/>
<feature type="compositionally biased region" description="Basic and acidic residues" evidence="1">
    <location>
        <begin position="170"/>
        <end position="198"/>
    </location>
</feature>
<dbReference type="Proteomes" id="UP001229716">
    <property type="component" value="Unassembled WGS sequence"/>
</dbReference>
<reference evidence="2 3" key="1">
    <citation type="journal article" date="2023" name="Int. J. Mol. Sci.">
        <title>Pathogenicity and Genomic Characterization of a Novel Genospecies, Bacillus shihchuchen, of the Bacillus cereus Group Isolated from Chinese Softshell Turtle (Pelodiscus sinensis).</title>
        <authorList>
            <person name="Cheng L.W."/>
            <person name="Byadgi O.V."/>
            <person name="Tsai C.E."/>
            <person name="Wang P.C."/>
            <person name="Chen S.C."/>
        </authorList>
    </citation>
    <scope>NUCLEOTIDE SEQUENCE [LARGE SCALE GENOMIC DNA]</scope>
    <source>
        <strain evidence="2 3">QF108-045</strain>
    </source>
</reference>
<accession>A0ABT7KTD7</accession>
<evidence type="ECO:0000313" key="3">
    <source>
        <dbReference type="Proteomes" id="UP001229716"/>
    </source>
</evidence>
<feature type="region of interest" description="Disordered" evidence="1">
    <location>
        <begin position="210"/>
        <end position="234"/>
    </location>
</feature>
<dbReference type="EMBL" id="JASWHZ010000001">
    <property type="protein sequence ID" value="MDL2417033.1"/>
    <property type="molecule type" value="Genomic_DNA"/>
</dbReference>
<protein>
    <submittedName>
        <fullName evidence="2">Uncharacterized protein</fullName>
    </submittedName>
</protein>
<organism evidence="2 3">
    <name type="scientific">Bacillus shihchuchen</name>
    <dbReference type="NCBI Taxonomy" id="3036942"/>
    <lineage>
        <taxon>Bacteria</taxon>
        <taxon>Bacillati</taxon>
        <taxon>Bacillota</taxon>
        <taxon>Bacilli</taxon>
        <taxon>Bacillales</taxon>
        <taxon>Bacillaceae</taxon>
        <taxon>Bacillus</taxon>
        <taxon>Bacillus cereus group</taxon>
    </lineage>
</organism>
<evidence type="ECO:0000313" key="2">
    <source>
        <dbReference type="EMBL" id="MDL2417033.1"/>
    </source>
</evidence>
<sequence>MQNQIGKFGRILLAGGILFTQVGVLDYSAKKVYAVTNDEQGRFLIHMDKQQIKVDENVVLKITNTNKQDTNIELKLFDGQLFSEEETKKMNKNNKAIQNLSVTEDRIVQIEKNENSDYIGDVYVVIQVKQAGEYKFEPTVKLEDQESKVESTLLHVIENKQDSKVAIPESDTKSSEENMKQEVNKTEKVLEENKKQELESKHAEVLKETKHLETEKGNEEQLPKKNELKEGKKINENNEGLSSIQSEKLLKGQSLLAASPITSVLKYPDVKVINNRTGEDLLSQANMLLDLFGAHK</sequence>
<gene>
    <name evidence="2" type="ORF">P6F46_03045</name>
</gene>
<keyword evidence="3" id="KW-1185">Reference proteome</keyword>
<evidence type="ECO:0000256" key="1">
    <source>
        <dbReference type="SAM" id="MobiDB-lite"/>
    </source>
</evidence>
<name>A0ABT7KTD7_9BACI</name>
<feature type="region of interest" description="Disordered" evidence="1">
    <location>
        <begin position="166"/>
        <end position="198"/>
    </location>
</feature>
<comment type="caution">
    <text evidence="2">The sequence shown here is derived from an EMBL/GenBank/DDBJ whole genome shotgun (WGS) entry which is preliminary data.</text>
</comment>